<organism evidence="4 5">
    <name type="scientific">Phascolomyces articulosus</name>
    <dbReference type="NCBI Taxonomy" id="60185"/>
    <lineage>
        <taxon>Eukaryota</taxon>
        <taxon>Fungi</taxon>
        <taxon>Fungi incertae sedis</taxon>
        <taxon>Mucoromycota</taxon>
        <taxon>Mucoromycotina</taxon>
        <taxon>Mucoromycetes</taxon>
        <taxon>Mucorales</taxon>
        <taxon>Lichtheimiaceae</taxon>
        <taxon>Phascolomyces</taxon>
    </lineage>
</organism>
<keyword evidence="5" id="KW-1185">Reference proteome</keyword>
<dbReference type="Pfam" id="PF13855">
    <property type="entry name" value="LRR_8"/>
    <property type="match status" value="1"/>
</dbReference>
<dbReference type="InterPro" id="IPR003591">
    <property type="entry name" value="Leu-rich_rpt_typical-subtyp"/>
</dbReference>
<reference evidence="4" key="2">
    <citation type="submission" date="2023-02" db="EMBL/GenBank/DDBJ databases">
        <authorList>
            <consortium name="DOE Joint Genome Institute"/>
            <person name="Mondo S.J."/>
            <person name="Chang Y."/>
            <person name="Wang Y."/>
            <person name="Ahrendt S."/>
            <person name="Andreopoulos W."/>
            <person name="Barry K."/>
            <person name="Beard J."/>
            <person name="Benny G.L."/>
            <person name="Blankenship S."/>
            <person name="Bonito G."/>
            <person name="Cuomo C."/>
            <person name="Desiro A."/>
            <person name="Gervers K.A."/>
            <person name="Hundley H."/>
            <person name="Kuo A."/>
            <person name="LaButti K."/>
            <person name="Lang B.F."/>
            <person name="Lipzen A."/>
            <person name="O'Donnell K."/>
            <person name="Pangilinan J."/>
            <person name="Reynolds N."/>
            <person name="Sandor L."/>
            <person name="Smith M.W."/>
            <person name="Tsang A."/>
            <person name="Grigoriev I.V."/>
            <person name="Stajich J.E."/>
            <person name="Spatafora J.W."/>
        </authorList>
    </citation>
    <scope>NUCLEOTIDE SEQUENCE</scope>
    <source>
        <strain evidence="4">RSA 2281</strain>
    </source>
</reference>
<dbReference type="PANTHER" id="PTHR48051:SF1">
    <property type="entry name" value="RAS SUPPRESSOR PROTEIN 1"/>
    <property type="match status" value="1"/>
</dbReference>
<dbReference type="GO" id="GO:0005737">
    <property type="term" value="C:cytoplasm"/>
    <property type="evidence" value="ECO:0007669"/>
    <property type="project" value="TreeGrafter"/>
</dbReference>
<name>A0AAD5PHB0_9FUNG</name>
<keyword evidence="2" id="KW-0677">Repeat</keyword>
<dbReference type="PROSITE" id="PS51450">
    <property type="entry name" value="LRR"/>
    <property type="match status" value="2"/>
</dbReference>
<comment type="caution">
    <text evidence="4">The sequence shown here is derived from an EMBL/GenBank/DDBJ whole genome shotgun (WGS) entry which is preliminary data.</text>
</comment>
<protein>
    <recommendedName>
        <fullName evidence="6">L domain-like protein</fullName>
    </recommendedName>
</protein>
<dbReference type="PRINTS" id="PR00019">
    <property type="entry name" value="LEURICHRPT"/>
</dbReference>
<proteinExistence type="predicted"/>
<dbReference type="Proteomes" id="UP001209540">
    <property type="component" value="Unassembled WGS sequence"/>
</dbReference>
<accession>A0AAD5PHB0</accession>
<evidence type="ECO:0000313" key="4">
    <source>
        <dbReference type="EMBL" id="KAI9267950.1"/>
    </source>
</evidence>
<reference evidence="4" key="1">
    <citation type="journal article" date="2022" name="IScience">
        <title>Evolution of zygomycete secretomes and the origins of terrestrial fungal ecologies.</title>
        <authorList>
            <person name="Chang Y."/>
            <person name="Wang Y."/>
            <person name="Mondo S."/>
            <person name="Ahrendt S."/>
            <person name="Andreopoulos W."/>
            <person name="Barry K."/>
            <person name="Beard J."/>
            <person name="Benny G.L."/>
            <person name="Blankenship S."/>
            <person name="Bonito G."/>
            <person name="Cuomo C."/>
            <person name="Desiro A."/>
            <person name="Gervers K.A."/>
            <person name="Hundley H."/>
            <person name="Kuo A."/>
            <person name="LaButti K."/>
            <person name="Lang B.F."/>
            <person name="Lipzen A."/>
            <person name="O'Donnell K."/>
            <person name="Pangilinan J."/>
            <person name="Reynolds N."/>
            <person name="Sandor L."/>
            <person name="Smith M.E."/>
            <person name="Tsang A."/>
            <person name="Grigoriev I.V."/>
            <person name="Stajich J.E."/>
            <person name="Spatafora J.W."/>
        </authorList>
    </citation>
    <scope>NUCLEOTIDE SEQUENCE</scope>
    <source>
        <strain evidence="4">RSA 2281</strain>
    </source>
</reference>
<feature type="region of interest" description="Disordered" evidence="3">
    <location>
        <begin position="439"/>
        <end position="607"/>
    </location>
</feature>
<feature type="compositionally biased region" description="Basic and acidic residues" evidence="3">
    <location>
        <begin position="583"/>
        <end position="593"/>
    </location>
</feature>
<feature type="compositionally biased region" description="Low complexity" evidence="3">
    <location>
        <begin position="529"/>
        <end position="544"/>
    </location>
</feature>
<feature type="compositionally biased region" description="Low complexity" evidence="3">
    <location>
        <begin position="468"/>
        <end position="522"/>
    </location>
</feature>
<feature type="compositionally biased region" description="Low complexity" evidence="3">
    <location>
        <begin position="597"/>
        <end position="607"/>
    </location>
</feature>
<evidence type="ECO:0000313" key="5">
    <source>
        <dbReference type="Proteomes" id="UP001209540"/>
    </source>
</evidence>
<dbReference type="InterPro" id="IPR001611">
    <property type="entry name" value="Leu-rich_rpt"/>
</dbReference>
<keyword evidence="1" id="KW-0433">Leucine-rich repeat</keyword>
<dbReference type="PANTHER" id="PTHR48051">
    <property type="match status" value="1"/>
</dbReference>
<dbReference type="InterPro" id="IPR032675">
    <property type="entry name" value="LRR_dom_sf"/>
</dbReference>
<feature type="region of interest" description="Disordered" evidence="3">
    <location>
        <begin position="638"/>
        <end position="665"/>
    </location>
</feature>
<dbReference type="SMART" id="SM00364">
    <property type="entry name" value="LRR_BAC"/>
    <property type="match status" value="5"/>
</dbReference>
<dbReference type="InterPro" id="IPR050216">
    <property type="entry name" value="LRR_domain-containing"/>
</dbReference>
<dbReference type="AlphaFoldDB" id="A0AAD5PHB0"/>
<dbReference type="Gene3D" id="3.80.10.10">
    <property type="entry name" value="Ribonuclease Inhibitor"/>
    <property type="match status" value="1"/>
</dbReference>
<feature type="compositionally biased region" description="Low complexity" evidence="3">
    <location>
        <begin position="551"/>
        <end position="568"/>
    </location>
</feature>
<evidence type="ECO:0008006" key="6">
    <source>
        <dbReference type="Google" id="ProtNLM"/>
    </source>
</evidence>
<dbReference type="SMART" id="SM00369">
    <property type="entry name" value="LRR_TYP"/>
    <property type="match status" value="4"/>
</dbReference>
<dbReference type="EMBL" id="JAIXMP010000009">
    <property type="protein sequence ID" value="KAI9267950.1"/>
    <property type="molecule type" value="Genomic_DNA"/>
</dbReference>
<sequence length="665" mass="72600">MGQNSSKQHAPLTFGYVNRSEEEIVDQDLEPVDNGDTNAQTDYVLANPHLYKLEMVCLNNCAAVQQKRKSRNSKLRQSGVPESVVVATQVNEECEYCRQSKRLSLVRRDLAKDLAYIDETYYPDVMHYNDNGDVLEDVLDNELGTQDDRPGWAKLTIGEVTPGRNRAHNRLTNASLSIDLSGRSLIKLSPSIGYLDCLTKLDLSQNQMTSLPRTIGYLKNLGILDASHNQLESVPDTIAYLTKLTALNISNNNIKTLPPSIGDLPKLIVITANDNKLTQIPREIAKLRGLISLNVSNNPLPSIPAEIGGLTSLRKLAAENCEFVSEFTHRLDHDPPSLFELCAREAVRMKIPVPEYMSDHIQEYFGRVQTCSFCDGPFFDSYVTRGRFIERSTRQPIALDYKLCAAHWNSEDDRLISMFAPPPLSTPQPNTTVRKVVNTDGLIDSGPPATRRILNRTRAYSDVTSRAGSPGLTLSTSTSSQLSTRSNSSSSLCLGSLKRQPSLPALPPSNNSVSSSRSSSSSSPPPPSTSVTSRQRPRASSSASVTKRLASFLSSSPSSLSNSFSSSSLRHRPWNANTNRQRALTEGDNERPLGELASPNVDSSPVDVSSTVTTAAVALTSGSSASALRQAIVANQGGKQKHIPIDEGINPDLLHVSPRDRSGTF</sequence>
<evidence type="ECO:0000256" key="1">
    <source>
        <dbReference type="ARBA" id="ARBA00022614"/>
    </source>
</evidence>
<dbReference type="SUPFAM" id="SSF52058">
    <property type="entry name" value="L domain-like"/>
    <property type="match status" value="1"/>
</dbReference>
<evidence type="ECO:0000256" key="3">
    <source>
        <dbReference type="SAM" id="MobiDB-lite"/>
    </source>
</evidence>
<gene>
    <name evidence="4" type="ORF">BDA99DRAFT_504457</name>
</gene>
<evidence type="ECO:0000256" key="2">
    <source>
        <dbReference type="ARBA" id="ARBA00022737"/>
    </source>
</evidence>